<dbReference type="InterPro" id="IPR050773">
    <property type="entry name" value="CbxX/CfxQ_RuBisCO_ESX"/>
</dbReference>
<dbReference type="PROSITE" id="PS50005">
    <property type="entry name" value="TPR"/>
    <property type="match status" value="13"/>
</dbReference>
<dbReference type="SMART" id="SM00382">
    <property type="entry name" value="AAA"/>
    <property type="match status" value="2"/>
</dbReference>
<organism evidence="6 7">
    <name type="scientific">Flagellimonas nanhaiensis</name>
    <dbReference type="NCBI Taxonomy" id="2292706"/>
    <lineage>
        <taxon>Bacteria</taxon>
        <taxon>Pseudomonadati</taxon>
        <taxon>Bacteroidota</taxon>
        <taxon>Flavobacteriia</taxon>
        <taxon>Flavobacteriales</taxon>
        <taxon>Flavobacteriaceae</taxon>
        <taxon>Flagellimonas</taxon>
    </lineage>
</organism>
<dbReference type="InterPro" id="IPR006597">
    <property type="entry name" value="Sel1-like"/>
</dbReference>
<feature type="repeat" description="TPR" evidence="4">
    <location>
        <begin position="530"/>
        <end position="563"/>
    </location>
</feature>
<keyword evidence="3" id="KW-0067">ATP-binding</keyword>
<keyword evidence="7" id="KW-1185">Reference proteome</keyword>
<evidence type="ECO:0000256" key="2">
    <source>
        <dbReference type="ARBA" id="ARBA00022741"/>
    </source>
</evidence>
<dbReference type="Pfam" id="PF13432">
    <property type="entry name" value="TPR_16"/>
    <property type="match status" value="1"/>
</dbReference>
<dbReference type="Gene3D" id="3.40.50.300">
    <property type="entry name" value="P-loop containing nucleotide triphosphate hydrolases"/>
    <property type="match status" value="2"/>
</dbReference>
<evidence type="ECO:0000256" key="3">
    <source>
        <dbReference type="ARBA" id="ARBA00022840"/>
    </source>
</evidence>
<dbReference type="PRINTS" id="PR00819">
    <property type="entry name" value="CBXCFQXSUPER"/>
</dbReference>
<evidence type="ECO:0000313" key="7">
    <source>
        <dbReference type="Proteomes" id="UP000261828"/>
    </source>
</evidence>
<dbReference type="SUPFAM" id="SSF48452">
    <property type="entry name" value="TPR-like"/>
    <property type="match status" value="3"/>
</dbReference>
<evidence type="ECO:0000259" key="5">
    <source>
        <dbReference type="SMART" id="SM00382"/>
    </source>
</evidence>
<feature type="repeat" description="TPR" evidence="4">
    <location>
        <begin position="80"/>
        <end position="113"/>
    </location>
</feature>
<dbReference type="InterPro" id="IPR011990">
    <property type="entry name" value="TPR-like_helical_dom_sf"/>
</dbReference>
<dbReference type="Gene3D" id="1.25.40.10">
    <property type="entry name" value="Tetratricopeptide repeat domain"/>
    <property type="match status" value="7"/>
</dbReference>
<gene>
    <name evidence="6" type="ORF">DX873_01540</name>
</gene>
<dbReference type="CDD" id="cd00009">
    <property type="entry name" value="AAA"/>
    <property type="match status" value="2"/>
</dbReference>
<feature type="repeat" description="TPR" evidence="4">
    <location>
        <begin position="206"/>
        <end position="239"/>
    </location>
</feature>
<dbReference type="InterPro" id="IPR003959">
    <property type="entry name" value="ATPase_AAA_core"/>
</dbReference>
<feature type="repeat" description="TPR" evidence="4">
    <location>
        <begin position="12"/>
        <end position="45"/>
    </location>
</feature>
<dbReference type="Pfam" id="PF00515">
    <property type="entry name" value="TPR_1"/>
    <property type="match status" value="2"/>
</dbReference>
<reference evidence="6 7" key="1">
    <citation type="submission" date="2018-08" db="EMBL/GenBank/DDBJ databases">
        <title>Muricauda nanhaiensis sp. nov., isolated from seawater of the South China Sea.</title>
        <authorList>
            <person name="Dang Y."/>
        </authorList>
    </citation>
    <scope>NUCLEOTIDE SEQUENCE [LARGE SCALE GENOMIC DNA]</scope>
    <source>
        <strain evidence="6 7">SM1704</strain>
    </source>
</reference>
<feature type="repeat" description="TPR" evidence="4">
    <location>
        <begin position="632"/>
        <end position="665"/>
    </location>
</feature>
<evidence type="ECO:0000256" key="4">
    <source>
        <dbReference type="PROSITE-ProRule" id="PRU00339"/>
    </source>
</evidence>
<feature type="repeat" description="TPR" evidence="4">
    <location>
        <begin position="368"/>
        <end position="401"/>
    </location>
</feature>
<dbReference type="Pfam" id="PF17866">
    <property type="entry name" value="AAA_lid_6"/>
    <property type="match status" value="2"/>
</dbReference>
<dbReference type="Pfam" id="PF13424">
    <property type="entry name" value="TPR_12"/>
    <property type="match status" value="2"/>
</dbReference>
<feature type="domain" description="AAA+ ATPase" evidence="5">
    <location>
        <begin position="737"/>
        <end position="876"/>
    </location>
</feature>
<dbReference type="Proteomes" id="UP000261828">
    <property type="component" value="Unassembled WGS sequence"/>
</dbReference>
<keyword evidence="4" id="KW-0802">TPR repeat</keyword>
<dbReference type="FunFam" id="3.40.50.300:FF:000216">
    <property type="entry name" value="Type VII secretion ATPase EccA"/>
    <property type="match status" value="2"/>
</dbReference>
<dbReference type="PROSITE" id="PS50293">
    <property type="entry name" value="TPR_REGION"/>
    <property type="match status" value="8"/>
</dbReference>
<dbReference type="PANTHER" id="PTHR43392">
    <property type="entry name" value="AAA-TYPE ATPASE FAMILY PROTEIN / ANKYRIN REPEAT FAMILY PROTEIN"/>
    <property type="match status" value="1"/>
</dbReference>
<dbReference type="InterPro" id="IPR019734">
    <property type="entry name" value="TPR_rpt"/>
</dbReference>
<dbReference type="AlphaFoldDB" id="A0A371JSV2"/>
<dbReference type="InterPro" id="IPR000641">
    <property type="entry name" value="CbxX/CfxQ"/>
</dbReference>
<name>A0A371JSV2_9FLAO</name>
<feature type="repeat" description="TPR" evidence="4">
    <location>
        <begin position="598"/>
        <end position="631"/>
    </location>
</feature>
<proteinExistence type="inferred from homology"/>
<evidence type="ECO:0000313" key="6">
    <source>
        <dbReference type="EMBL" id="RDY60891.1"/>
    </source>
</evidence>
<dbReference type="SMART" id="SM00671">
    <property type="entry name" value="SEL1"/>
    <property type="match status" value="8"/>
</dbReference>
<dbReference type="InterPro" id="IPR041627">
    <property type="entry name" value="AAA_lid_6"/>
</dbReference>
<dbReference type="Pfam" id="PF13414">
    <property type="entry name" value="TPR_11"/>
    <property type="match status" value="2"/>
</dbReference>
<dbReference type="SUPFAM" id="SSF52540">
    <property type="entry name" value="P-loop containing nucleoside triphosphate hydrolases"/>
    <property type="match status" value="2"/>
</dbReference>
<dbReference type="GO" id="GO:0005524">
    <property type="term" value="F:ATP binding"/>
    <property type="evidence" value="ECO:0007669"/>
    <property type="project" value="UniProtKB-KW"/>
</dbReference>
<dbReference type="InterPro" id="IPR003593">
    <property type="entry name" value="AAA+_ATPase"/>
</dbReference>
<feature type="repeat" description="TPR" evidence="4">
    <location>
        <begin position="564"/>
        <end position="597"/>
    </location>
</feature>
<sequence length="1261" mass="142273">MYIENKTTSPVINDLINKGNISYNAGNYDEAIRYYSQALEQAPSNATCHNNLGACYHMKKEYPRAISYFQKALSLDPNHAAAMKSLGNVYFETHKDDEALECYLKSISLEPSDATTHHYLGVIYAGKQICTKAVEHFERAVQLAPKPESYNELANAHFKLFEFDKAVEYFTKALELRPTEPLYQNNLKTARDSLAGFAADPAKLRSLQFNEKGNSYHRTQEYDQAIFYYQQAANENPTDPVLYRNLGGSFTAKKDDLGAIQAYLKAILLDEYDANTYNDMGCCYVRQNRFQDAIEVFEKAKALDPNNNYYKQNLDYAKEQSQLSPEQVGAHKRATELNQTGTDLFSQAKYQEALGYYQQALALNPKDSVISFNLGNALFSLGRYEECFSYLQKSLDLDPNNVNTLNLLGNCYTKTKRFSEAISIFQRALAIKEDADVYNNLGSCYFSNHEYVPAAEFFQKACDLDSENEVYKANVQIAKSNQKIYHGLDPEKIREIVAINTQAMDAYNQKNFSTAVSLFARYLEELPNDPIGNYNLATAYHAQQDYETSVSYYQKALELDPKYADAADALGNAFRDKGDFKNARLSYEQALKINPSHVAANKNLGFLYFKQEDFKKAIAHYLKVVELNPNEDDAHNQLGFCYFKLYGFTKASSHFQKAVDLNPTNPTYKDNLAAALAEKEKHGDELDKSDKPSLDEVMKEVNAMIGLDNIKNDIETLTKFTKIEKLRRDKGLSKNPISMHTVFHGPPGTGKTTVARLLGKIYHALGILSSGHVVEVDRTQLVASFVGQTAQKTNEIIDQAIGGILFIDEAYTLSKGDGAVDYGTEAIDTLLKRMEDDRDKLMVIVAGYPEPMKNFLEANPGLRSRFNRYFNFHDYRPEELLGIFQLFCRNNSLTVHADAEQKLGRYFKYLYDTRDDTFGNARTVRNSYENILQAQSIRLSDYGHIPDDVLSSLTLKDVDVALADVFQETTEESLEEVLAEVNNLVGLDNIKKEINALVNFIKVEKMRSEQGMSHTKLSMHFVFQGPPGTGKTTVARLLGRIFKAMGIVGKGHVVEVDRAALIGQYVGQTAPKTNEVIDSALNGVLFIDEAYTLNSSGGGNDFGGEAIATLLKRMEDDRDRLIVVVAGYKHDMEDFIKSNSGLQSRFNRYMDFVDYAPAELMDIFQLFSSKSNYKINEGGILALKSFFEKMYENRDENFGNGRTVRNIFEKVVECQANRISAELNISNEELVLISEEDILAALKHFPIIKKKEGRKGIGFLE</sequence>
<feature type="repeat" description="TPR" evidence="4">
    <location>
        <begin position="46"/>
        <end position="79"/>
    </location>
</feature>
<dbReference type="Gene3D" id="1.10.8.60">
    <property type="match status" value="2"/>
</dbReference>
<dbReference type="GO" id="GO:0016887">
    <property type="term" value="F:ATP hydrolysis activity"/>
    <property type="evidence" value="ECO:0007669"/>
    <property type="project" value="InterPro"/>
</dbReference>
<dbReference type="EMBL" id="QTJX01000001">
    <property type="protein sequence ID" value="RDY60891.1"/>
    <property type="molecule type" value="Genomic_DNA"/>
</dbReference>
<dbReference type="Pfam" id="PF00004">
    <property type="entry name" value="AAA"/>
    <property type="match status" value="2"/>
</dbReference>
<comment type="caution">
    <text evidence="6">The sequence shown here is derived from an EMBL/GenBank/DDBJ whole genome shotgun (WGS) entry which is preliminary data.</text>
</comment>
<feature type="repeat" description="TPR" evidence="4">
    <location>
        <begin position="435"/>
        <end position="468"/>
    </location>
</feature>
<accession>A0A371JSV2</accession>
<feature type="repeat" description="TPR" evidence="4">
    <location>
        <begin position="147"/>
        <end position="180"/>
    </location>
</feature>
<feature type="repeat" description="TPR" evidence="4">
    <location>
        <begin position="334"/>
        <end position="367"/>
    </location>
</feature>
<dbReference type="SMART" id="SM00028">
    <property type="entry name" value="TPR"/>
    <property type="match status" value="17"/>
</dbReference>
<dbReference type="PANTHER" id="PTHR43392:SF2">
    <property type="entry name" value="AAA-TYPE ATPASE FAMILY PROTEIN _ ANKYRIN REPEAT FAMILY PROTEIN"/>
    <property type="match status" value="1"/>
</dbReference>
<feature type="domain" description="AAA+ ATPase" evidence="5">
    <location>
        <begin position="1017"/>
        <end position="1156"/>
    </location>
</feature>
<comment type="similarity">
    <text evidence="1">Belongs to the CbxX/CfxQ family.</text>
</comment>
<dbReference type="InterPro" id="IPR027417">
    <property type="entry name" value="P-loop_NTPase"/>
</dbReference>
<keyword evidence="2" id="KW-0547">Nucleotide-binding</keyword>
<dbReference type="Pfam" id="PF13181">
    <property type="entry name" value="TPR_8"/>
    <property type="match status" value="2"/>
</dbReference>
<protein>
    <submittedName>
        <fullName evidence="6">Tetratricopeptide repeat protein</fullName>
    </submittedName>
</protein>
<feature type="repeat" description="TPR" evidence="4">
    <location>
        <begin position="274"/>
        <end position="307"/>
    </location>
</feature>
<evidence type="ECO:0000256" key="1">
    <source>
        <dbReference type="ARBA" id="ARBA00010378"/>
    </source>
</evidence>